<proteinExistence type="predicted"/>
<feature type="region of interest" description="Disordered" evidence="1">
    <location>
        <begin position="52"/>
        <end position="105"/>
    </location>
</feature>
<keyword evidence="2" id="KW-0812">Transmembrane</keyword>
<sequence length="388" mass="43309">MAITTNSRVARWRLLMLLTAVLVVAVWSTLWTRTDGLVRALSPAASVFTGTPESVSTVVTPTSTSKGRGGKLHPASTHAAGLSVPFPSRSSTSSTSDTTTKPLNKQTTFSALPDNILRPSSPLIGSFLPCNWRVEDIPRPKRRRVVLQCNETSASIHYEEVPSDSAKVTSLASNDTCLKRVTKELCNDVNTPQLRVPRLVHYIWFHSRTMEFHTFVAVLSAVRFTRPCLVLVHGDVIPQGPYWAALLQLVPNLVHVQRKPRSEILGRRIALVEHSADVARLEVLLEHGGMYLDIDQYVLRPLDDLRNNSVVIATEDDGYNCGNAMILSEPRAEFLKLWLAKYSTFKASVWGYHSTVVPYLLSLTYPDLVNVVHSFYTPNWHDIEPLFN</sequence>
<feature type="transmembrane region" description="Helical" evidence="2">
    <location>
        <begin position="12"/>
        <end position="31"/>
    </location>
</feature>
<protein>
    <submittedName>
        <fullName evidence="3">Uncharacterized protein</fullName>
    </submittedName>
</protein>
<evidence type="ECO:0000313" key="4">
    <source>
        <dbReference type="Proteomes" id="UP001519460"/>
    </source>
</evidence>
<dbReference type="PANTHER" id="PTHR46830:SF2">
    <property type="entry name" value="ALPHA-1,4-N-ACETYLGLUCOSAMINYLTRANSFERASE"/>
    <property type="match status" value="1"/>
</dbReference>
<keyword evidence="2" id="KW-0472">Membrane</keyword>
<accession>A0ABD0KLW4</accession>
<dbReference type="Proteomes" id="UP001519460">
    <property type="component" value="Unassembled WGS sequence"/>
</dbReference>
<evidence type="ECO:0000256" key="2">
    <source>
        <dbReference type="SAM" id="Phobius"/>
    </source>
</evidence>
<name>A0ABD0KLW4_9CAEN</name>
<feature type="compositionally biased region" description="Low complexity" evidence="1">
    <location>
        <begin position="52"/>
        <end position="65"/>
    </location>
</feature>
<dbReference type="AlphaFoldDB" id="A0ABD0KLW4"/>
<dbReference type="EMBL" id="JACVVK020000157">
    <property type="protein sequence ID" value="KAK7487896.1"/>
    <property type="molecule type" value="Genomic_DNA"/>
</dbReference>
<organism evidence="3 4">
    <name type="scientific">Batillaria attramentaria</name>
    <dbReference type="NCBI Taxonomy" id="370345"/>
    <lineage>
        <taxon>Eukaryota</taxon>
        <taxon>Metazoa</taxon>
        <taxon>Spiralia</taxon>
        <taxon>Lophotrochozoa</taxon>
        <taxon>Mollusca</taxon>
        <taxon>Gastropoda</taxon>
        <taxon>Caenogastropoda</taxon>
        <taxon>Sorbeoconcha</taxon>
        <taxon>Cerithioidea</taxon>
        <taxon>Batillariidae</taxon>
        <taxon>Batillaria</taxon>
    </lineage>
</organism>
<dbReference type="PANTHER" id="PTHR46830">
    <property type="entry name" value="TRANSFERASE, PUTATIVE-RELATED"/>
    <property type="match status" value="1"/>
</dbReference>
<evidence type="ECO:0000313" key="3">
    <source>
        <dbReference type="EMBL" id="KAK7487896.1"/>
    </source>
</evidence>
<feature type="non-terminal residue" evidence="3">
    <location>
        <position position="388"/>
    </location>
</feature>
<reference evidence="3 4" key="1">
    <citation type="journal article" date="2023" name="Sci. Data">
        <title>Genome assembly of the Korean intertidal mud-creeper Batillaria attramentaria.</title>
        <authorList>
            <person name="Patra A.K."/>
            <person name="Ho P.T."/>
            <person name="Jun S."/>
            <person name="Lee S.J."/>
            <person name="Kim Y."/>
            <person name="Won Y.J."/>
        </authorList>
    </citation>
    <scope>NUCLEOTIDE SEQUENCE [LARGE SCALE GENOMIC DNA]</scope>
    <source>
        <strain evidence="3">Wonlab-2016</strain>
    </source>
</reference>
<keyword evidence="2" id="KW-1133">Transmembrane helix</keyword>
<keyword evidence="4" id="KW-1185">Reference proteome</keyword>
<feature type="compositionally biased region" description="Low complexity" evidence="1">
    <location>
        <begin position="90"/>
        <end position="100"/>
    </location>
</feature>
<dbReference type="Gene3D" id="3.90.550.20">
    <property type="match status" value="1"/>
</dbReference>
<gene>
    <name evidence="3" type="ORF">BaRGS_00020797</name>
</gene>
<comment type="caution">
    <text evidence="3">The sequence shown here is derived from an EMBL/GenBank/DDBJ whole genome shotgun (WGS) entry which is preliminary data.</text>
</comment>
<dbReference type="InterPro" id="IPR029044">
    <property type="entry name" value="Nucleotide-diphossugar_trans"/>
</dbReference>
<dbReference type="SUPFAM" id="SSF53448">
    <property type="entry name" value="Nucleotide-diphospho-sugar transferases"/>
    <property type="match status" value="1"/>
</dbReference>
<evidence type="ECO:0000256" key="1">
    <source>
        <dbReference type="SAM" id="MobiDB-lite"/>
    </source>
</evidence>
<dbReference type="InterPro" id="IPR007577">
    <property type="entry name" value="GlycoTrfase_DXD_sugar-bd_CS"/>
</dbReference>
<dbReference type="Pfam" id="PF04488">
    <property type="entry name" value="Gly_transf_sug"/>
    <property type="match status" value="1"/>
</dbReference>